<feature type="transmembrane region" description="Helical" evidence="2">
    <location>
        <begin position="135"/>
        <end position="156"/>
    </location>
</feature>
<sequence length="280" mass="28500">MSGEQRRFELSVPQILGGALASVTAAVAASYLGVAGTVVGAAVVSVASTVASAIYTHYLKRTGDRVKERTLSAWHPGAEEAQVGAPQAAPGEGLLAAAAQATPQESTLELPAVELRELETPPAPLERSRLPWLKVAVAAALVFAVSMGSILVYQAVAHTTVHEQVTGKTPKTSGHRDAPPARKERESQQPASTYGSQAPSERPSESRSPSEPTPSPSATPTATATPDPTPTGSPQVDPSPEPSEQAPTQPQEQGTPGDGGGDPAAPPASPGEGADQAPTP</sequence>
<feature type="region of interest" description="Disordered" evidence="1">
    <location>
        <begin position="162"/>
        <end position="280"/>
    </location>
</feature>
<accession>A0A1H7LWM9</accession>
<evidence type="ECO:0000256" key="2">
    <source>
        <dbReference type="SAM" id="Phobius"/>
    </source>
</evidence>
<keyword evidence="2" id="KW-0812">Transmembrane</keyword>
<organism evidence="3 4">
    <name type="scientific">Nonomuraea pusilla</name>
    <dbReference type="NCBI Taxonomy" id="46177"/>
    <lineage>
        <taxon>Bacteria</taxon>
        <taxon>Bacillati</taxon>
        <taxon>Actinomycetota</taxon>
        <taxon>Actinomycetes</taxon>
        <taxon>Streptosporangiales</taxon>
        <taxon>Streptosporangiaceae</taxon>
        <taxon>Nonomuraea</taxon>
    </lineage>
</organism>
<feature type="compositionally biased region" description="Polar residues" evidence="1">
    <location>
        <begin position="188"/>
        <end position="197"/>
    </location>
</feature>
<dbReference type="OrthoDB" id="3542684at2"/>
<dbReference type="AlphaFoldDB" id="A0A1H7LWM9"/>
<dbReference type="Proteomes" id="UP000198953">
    <property type="component" value="Unassembled WGS sequence"/>
</dbReference>
<dbReference type="RefSeq" id="WP_091099397.1">
    <property type="nucleotide sequence ID" value="NZ_FOBF01000003.1"/>
</dbReference>
<keyword evidence="2" id="KW-1133">Transmembrane helix</keyword>
<keyword evidence="2" id="KW-0472">Membrane</keyword>
<protein>
    <submittedName>
        <fullName evidence="3">Uncharacterized protein</fullName>
    </submittedName>
</protein>
<feature type="transmembrane region" description="Helical" evidence="2">
    <location>
        <begin position="38"/>
        <end position="59"/>
    </location>
</feature>
<feature type="compositionally biased region" description="Low complexity" evidence="1">
    <location>
        <begin position="198"/>
        <end position="210"/>
    </location>
</feature>
<keyword evidence="4" id="KW-1185">Reference proteome</keyword>
<reference evidence="3 4" key="1">
    <citation type="submission" date="2016-10" db="EMBL/GenBank/DDBJ databases">
        <authorList>
            <person name="de Groot N.N."/>
        </authorList>
    </citation>
    <scope>NUCLEOTIDE SEQUENCE [LARGE SCALE GENOMIC DNA]</scope>
    <source>
        <strain evidence="3 4">DSM 43357</strain>
    </source>
</reference>
<feature type="compositionally biased region" description="Basic and acidic residues" evidence="1">
    <location>
        <begin position="174"/>
        <end position="187"/>
    </location>
</feature>
<evidence type="ECO:0000313" key="3">
    <source>
        <dbReference type="EMBL" id="SEL03269.1"/>
    </source>
</evidence>
<feature type="transmembrane region" description="Helical" evidence="2">
    <location>
        <begin position="12"/>
        <end position="32"/>
    </location>
</feature>
<feature type="compositionally biased region" description="Pro residues" evidence="1">
    <location>
        <begin position="227"/>
        <end position="241"/>
    </location>
</feature>
<feature type="compositionally biased region" description="Low complexity" evidence="1">
    <location>
        <begin position="244"/>
        <end position="255"/>
    </location>
</feature>
<gene>
    <name evidence="3" type="ORF">SAMN05660976_01694</name>
</gene>
<name>A0A1H7LWM9_9ACTN</name>
<evidence type="ECO:0000313" key="4">
    <source>
        <dbReference type="Proteomes" id="UP000198953"/>
    </source>
</evidence>
<dbReference type="STRING" id="46177.SAMN05660976_01694"/>
<feature type="compositionally biased region" description="Polar residues" evidence="1">
    <location>
        <begin position="162"/>
        <end position="172"/>
    </location>
</feature>
<feature type="compositionally biased region" description="Low complexity" evidence="1">
    <location>
        <begin position="270"/>
        <end position="280"/>
    </location>
</feature>
<evidence type="ECO:0000256" key="1">
    <source>
        <dbReference type="SAM" id="MobiDB-lite"/>
    </source>
</evidence>
<dbReference type="EMBL" id="FOBF01000003">
    <property type="protein sequence ID" value="SEL03269.1"/>
    <property type="molecule type" value="Genomic_DNA"/>
</dbReference>
<proteinExistence type="predicted"/>